<dbReference type="Pfam" id="PF10634">
    <property type="entry name" value="Iron_transport"/>
    <property type="match status" value="1"/>
</dbReference>
<name>A0A0B4S0P0_9FIRM</name>
<dbReference type="PROSITE" id="PS51257">
    <property type="entry name" value="PROKAR_LIPOPROTEIN"/>
    <property type="match status" value="1"/>
</dbReference>
<dbReference type="AlphaFoldDB" id="A0A0B4S0P0"/>
<evidence type="ECO:0000256" key="2">
    <source>
        <dbReference type="ARBA" id="ARBA00022729"/>
    </source>
</evidence>
<evidence type="ECO:0000256" key="1">
    <source>
        <dbReference type="ARBA" id="ARBA00010013"/>
    </source>
</evidence>
<keyword evidence="7" id="KW-1185">Reference proteome</keyword>
<dbReference type="InterPro" id="IPR038482">
    <property type="entry name" value="Tp34-type_sf"/>
</dbReference>
<comment type="similarity">
    <text evidence="1">Belongs to the UPF0423 family.</text>
</comment>
<reference evidence="6" key="3">
    <citation type="submission" date="2022-07" db="EMBL/GenBank/DDBJ databases">
        <title>Parvimonas micra travels from the subgingival sulcus of the human oral cavity to the colorectal adenocarcinoma.</title>
        <authorList>
            <person name="Conde-Perez K."/>
            <person name="Buetas E."/>
            <person name="Aja-Macaya P."/>
            <person name="Martin-De Arribas E."/>
            <person name="Iglesias-Corras I."/>
            <person name="Trigo-Tasende N."/>
            <person name="Nasser-Ali M."/>
            <person name="Estevez L.S."/>
            <person name="Rumbo-Feal S."/>
            <person name="Otero-Alen B."/>
            <person name="Noguera J.F."/>
            <person name="Concha A."/>
            <person name="Pardinas-Lopez S."/>
            <person name="Carda-Dieguez M."/>
            <person name="Gomez-Randulfe I."/>
            <person name="Martinez-Lago N."/>
            <person name="Ladra S."/>
            <person name="Aparicio L.A."/>
            <person name="Bou G."/>
            <person name="Mira A."/>
            <person name="Vallejo J.A."/>
            <person name="Poza M."/>
        </authorList>
    </citation>
    <scope>NUCLEOTIDE SEQUENCE</scope>
    <source>
        <strain evidence="6">PM102KC-G-1</strain>
    </source>
</reference>
<gene>
    <name evidence="5" type="ORF">HXM94_08220</name>
    <name evidence="6" type="ORF">NM222_04730</name>
    <name evidence="4" type="ORF">NW74_03270</name>
</gene>
<reference evidence="5" key="2">
    <citation type="submission" date="2020-04" db="EMBL/GenBank/DDBJ databases">
        <title>Deep metagenomics examines the oral microbiome during advanced dental caries in children, revealing novel taxa and co-occurrences with host molecules.</title>
        <authorList>
            <person name="Baker J.L."/>
            <person name="Morton J.T."/>
            <person name="Dinis M."/>
            <person name="Alvarez R."/>
            <person name="Tran N.C."/>
            <person name="Knight R."/>
            <person name="Edlund A."/>
        </authorList>
    </citation>
    <scope>NUCLEOTIDE SEQUENCE</scope>
    <source>
        <strain evidence="5">JCVI_23_bin.11</strain>
    </source>
</reference>
<organism evidence="4 7">
    <name type="scientific">Parvimonas micra</name>
    <dbReference type="NCBI Taxonomy" id="33033"/>
    <lineage>
        <taxon>Bacteria</taxon>
        <taxon>Bacillati</taxon>
        <taxon>Bacillota</taxon>
        <taxon>Tissierellia</taxon>
        <taxon>Tissierellales</taxon>
        <taxon>Peptoniphilaceae</taxon>
        <taxon>Parvimonas</taxon>
    </lineage>
</organism>
<dbReference type="GeneID" id="93384197"/>
<sequence length="240" mass="26371">MKKSKMVVTLALLASVGLVGCQKNDTAKINELQKSIEEKDKKIAELNDKLKEAGAEDEKAEDAEKPGESGFEEIKIGEEKIVGPFQVATVYFQGVDMIPEGRQPSAAESDMHLEADIHLTKEAGKKYGFGSGKDIWPAYLTVNYKVLSTDGKEVTSGSMMPMNADDGAHYGTNIKKNVLKVGKYKLVIEIQPSADYLLHTDEETGVPAIKDGGKAAASKYYEKQTVEFEWNYTGQQLQNK</sequence>
<dbReference type="InterPro" id="IPR018470">
    <property type="entry name" value="Metal-bd_Tp34-typ"/>
</dbReference>
<evidence type="ECO:0000313" key="4">
    <source>
        <dbReference type="EMBL" id="AIZ36427.1"/>
    </source>
</evidence>
<evidence type="ECO:0000256" key="3">
    <source>
        <dbReference type="SAM" id="MobiDB-lite"/>
    </source>
</evidence>
<dbReference type="EMBL" id="CP101412">
    <property type="protein sequence ID" value="WBB30286.1"/>
    <property type="molecule type" value="Genomic_DNA"/>
</dbReference>
<dbReference type="STRING" id="33033.NW74_03270"/>
<dbReference type="EMBL" id="JABZRE010000056">
    <property type="protein sequence ID" value="MBF1307745.1"/>
    <property type="molecule type" value="Genomic_DNA"/>
</dbReference>
<dbReference type="RefSeq" id="WP_004833522.1">
    <property type="nucleotide sequence ID" value="NZ_BHYQ01000003.1"/>
</dbReference>
<dbReference type="KEGG" id="pmic:NW74_03270"/>
<dbReference type="Proteomes" id="UP001210690">
    <property type="component" value="Chromosome"/>
</dbReference>
<dbReference type="Proteomes" id="UP000031386">
    <property type="component" value="Chromosome"/>
</dbReference>
<evidence type="ECO:0000313" key="6">
    <source>
        <dbReference type="EMBL" id="WBB30286.1"/>
    </source>
</evidence>
<dbReference type="Proteomes" id="UP000758611">
    <property type="component" value="Unassembled WGS sequence"/>
</dbReference>
<keyword evidence="2" id="KW-0732">Signal</keyword>
<feature type="region of interest" description="Disordered" evidence="3">
    <location>
        <begin position="47"/>
        <end position="69"/>
    </location>
</feature>
<dbReference type="Gene3D" id="2.60.40.2480">
    <property type="entry name" value="Periplasmic metal-binding protein Tp34-type"/>
    <property type="match status" value="1"/>
</dbReference>
<reference evidence="4 7" key="1">
    <citation type="submission" date="2014-10" db="EMBL/GenBank/DDBJ databases">
        <title>Complete genome sequence of Parvimonas micra KCOM 1535 (= ChDC B708).</title>
        <authorList>
            <person name="Kook J.-K."/>
            <person name="Park S.-N."/>
            <person name="Lim Y.K."/>
            <person name="Roh H."/>
        </authorList>
    </citation>
    <scope>NUCLEOTIDE SEQUENCE [LARGE SCALE GENOMIC DNA]</scope>
    <source>
        <strain evidence="4">KCOM 1535</strain>
        <strain evidence="7">KCOM 1535 / ChDC B708</strain>
    </source>
</reference>
<evidence type="ECO:0000313" key="7">
    <source>
        <dbReference type="Proteomes" id="UP000031386"/>
    </source>
</evidence>
<dbReference type="OrthoDB" id="1495621at2"/>
<proteinExistence type="inferred from homology"/>
<accession>A0A0B4S0P0</accession>
<evidence type="ECO:0000313" key="5">
    <source>
        <dbReference type="EMBL" id="MBF1307745.1"/>
    </source>
</evidence>
<protein>
    <submittedName>
        <fullName evidence="5">Iron transporter</fullName>
    </submittedName>
    <submittedName>
        <fullName evidence="4">Membrane protein</fullName>
    </submittedName>
</protein>
<dbReference type="EMBL" id="CP009761">
    <property type="protein sequence ID" value="AIZ36427.1"/>
    <property type="molecule type" value="Genomic_DNA"/>
</dbReference>